<evidence type="ECO:0008006" key="6">
    <source>
        <dbReference type="Google" id="ProtNLM"/>
    </source>
</evidence>
<dbReference type="EMBL" id="BJHY01000001">
    <property type="protein sequence ID" value="GDY77183.1"/>
    <property type="molecule type" value="Genomic_DNA"/>
</dbReference>
<keyword evidence="3" id="KW-0732">Signal</keyword>
<accession>A0A4D4MYI2</accession>
<keyword evidence="2" id="KW-0812">Transmembrane</keyword>
<keyword evidence="2" id="KW-1133">Transmembrane helix</keyword>
<evidence type="ECO:0000256" key="2">
    <source>
        <dbReference type="SAM" id="Phobius"/>
    </source>
</evidence>
<dbReference type="SUPFAM" id="SSF103473">
    <property type="entry name" value="MFS general substrate transporter"/>
    <property type="match status" value="1"/>
</dbReference>
<name>A0A4D4MYI2_STRAX</name>
<dbReference type="AlphaFoldDB" id="A0A4D4MYI2"/>
<dbReference type="PANTHER" id="PTHR23542">
    <property type="match status" value="1"/>
</dbReference>
<feature type="compositionally biased region" description="Basic and acidic residues" evidence="1">
    <location>
        <begin position="81"/>
        <end position="90"/>
    </location>
</feature>
<dbReference type="Proteomes" id="UP000299211">
    <property type="component" value="Unassembled WGS sequence"/>
</dbReference>
<evidence type="ECO:0000256" key="1">
    <source>
        <dbReference type="SAM" id="MobiDB-lite"/>
    </source>
</evidence>
<dbReference type="InterPro" id="IPR036259">
    <property type="entry name" value="MFS_trans_sf"/>
</dbReference>
<proteinExistence type="predicted"/>
<feature type="region of interest" description="Disordered" evidence="1">
    <location>
        <begin position="80"/>
        <end position="100"/>
    </location>
</feature>
<comment type="caution">
    <text evidence="4">The sequence shown here is derived from an EMBL/GenBank/DDBJ whole genome shotgun (WGS) entry which is preliminary data.</text>
</comment>
<evidence type="ECO:0000313" key="5">
    <source>
        <dbReference type="Proteomes" id="UP000299211"/>
    </source>
</evidence>
<feature type="chain" id="PRO_5039004762" description="Major facilitator superfamily (MFS) profile domain-containing protein" evidence="3">
    <location>
        <begin position="20"/>
        <end position="100"/>
    </location>
</feature>
<dbReference type="PANTHER" id="PTHR23542:SF1">
    <property type="entry name" value="MAJOR FACILITATOR SUPERFAMILY (MFS) PROFILE DOMAIN-CONTAINING PROTEIN"/>
    <property type="match status" value="1"/>
</dbReference>
<reference evidence="4 5" key="1">
    <citation type="submission" date="2019-04" db="EMBL/GenBank/DDBJ databases">
        <title>Draft genome sequences of Streptomyces avermitilis ATCC 31267.</title>
        <authorList>
            <person name="Komaki H."/>
            <person name="Tamura T."/>
            <person name="Hosoyama A."/>
        </authorList>
    </citation>
    <scope>NUCLEOTIDE SEQUENCE [LARGE SCALE GENOMIC DNA]</scope>
    <source>
        <strain evidence="4 5">ATCC 31267</strain>
    </source>
</reference>
<protein>
    <recommendedName>
        <fullName evidence="6">Major facilitator superfamily (MFS) profile domain-containing protein</fullName>
    </recommendedName>
</protein>
<evidence type="ECO:0000313" key="4">
    <source>
        <dbReference type="EMBL" id="GDY77183.1"/>
    </source>
</evidence>
<feature type="transmembrane region" description="Helical" evidence="2">
    <location>
        <begin position="57"/>
        <end position="78"/>
    </location>
</feature>
<gene>
    <name evidence="4" type="ORF">SAV31267_066680</name>
</gene>
<dbReference type="Gene3D" id="1.20.1250.20">
    <property type="entry name" value="MFS general substrate transporter like domains"/>
    <property type="match status" value="1"/>
</dbReference>
<keyword evidence="2" id="KW-0472">Membrane</keyword>
<sequence length="100" mass="9647">MACAGFFVAPALTTSYLIADDAAPPGHRTRAGAWVNTAVNAGNAGGAAGVGLLVGHVSPALCFAVSGTVAIAAGLLSARGARGETTRREAPGNAAGTTRA</sequence>
<feature type="signal peptide" evidence="3">
    <location>
        <begin position="1"/>
        <end position="19"/>
    </location>
</feature>
<evidence type="ECO:0000256" key="3">
    <source>
        <dbReference type="SAM" id="SignalP"/>
    </source>
</evidence>
<organism evidence="4 5">
    <name type="scientific">Streptomyces avermitilis</name>
    <dbReference type="NCBI Taxonomy" id="33903"/>
    <lineage>
        <taxon>Bacteria</taxon>
        <taxon>Bacillati</taxon>
        <taxon>Actinomycetota</taxon>
        <taxon>Actinomycetes</taxon>
        <taxon>Kitasatosporales</taxon>
        <taxon>Streptomycetaceae</taxon>
        <taxon>Streptomyces</taxon>
    </lineage>
</organism>